<reference evidence="1 2" key="1">
    <citation type="submission" date="2019-06" db="EMBL/GenBank/DDBJ databases">
        <title>Sequencing the genomes of 1000 actinobacteria strains.</title>
        <authorList>
            <person name="Klenk H.-P."/>
        </authorList>
    </citation>
    <scope>NUCLEOTIDE SEQUENCE [LARGE SCALE GENOMIC DNA]</scope>
    <source>
        <strain evidence="1 2">DSM 18031</strain>
    </source>
</reference>
<organism evidence="1 2">
    <name type="scientific">Klugiella xanthotipulae</name>
    <dbReference type="NCBI Taxonomy" id="244735"/>
    <lineage>
        <taxon>Bacteria</taxon>
        <taxon>Bacillati</taxon>
        <taxon>Actinomycetota</taxon>
        <taxon>Actinomycetes</taxon>
        <taxon>Micrococcales</taxon>
        <taxon>Microbacteriaceae</taxon>
        <taxon>Klugiella</taxon>
    </lineage>
</organism>
<evidence type="ECO:0000313" key="2">
    <source>
        <dbReference type="Proteomes" id="UP000318331"/>
    </source>
</evidence>
<gene>
    <name evidence="1" type="ORF">FB466_0634</name>
</gene>
<evidence type="ECO:0000313" key="1">
    <source>
        <dbReference type="EMBL" id="TQM65821.1"/>
    </source>
</evidence>
<sequence length="58" mass="6751">MAATPAHRQKCSDCPQKMLTSTNRWWLQAPTPDRRTLCTPCYNREARELRTNTRKATS</sequence>
<name>A0A543I5K4_9MICO</name>
<accession>A0A543I5K4</accession>
<proteinExistence type="predicted"/>
<comment type="caution">
    <text evidence="1">The sequence shown here is derived from an EMBL/GenBank/DDBJ whole genome shotgun (WGS) entry which is preliminary data.</text>
</comment>
<dbReference type="AlphaFoldDB" id="A0A543I5K4"/>
<dbReference type="EMBL" id="VFPN01000001">
    <property type="protein sequence ID" value="TQM65821.1"/>
    <property type="molecule type" value="Genomic_DNA"/>
</dbReference>
<protein>
    <submittedName>
        <fullName evidence="1">Uncharacterized protein</fullName>
    </submittedName>
</protein>
<dbReference type="Proteomes" id="UP000318331">
    <property type="component" value="Unassembled WGS sequence"/>
</dbReference>
<keyword evidence="2" id="KW-1185">Reference proteome</keyword>